<dbReference type="PANTHER" id="PTHR31889:SF2">
    <property type="entry name" value="FUCOSYLTRANSFERASE 3"/>
    <property type="match status" value="1"/>
</dbReference>
<keyword evidence="4 7" id="KW-0333">Golgi apparatus</keyword>
<keyword evidence="6 7" id="KW-0961">Cell wall biogenesis/degradation</keyword>
<evidence type="ECO:0000256" key="6">
    <source>
        <dbReference type="ARBA" id="ARBA00023316"/>
    </source>
</evidence>
<dbReference type="GO" id="GO:0032580">
    <property type="term" value="C:Golgi cisterna membrane"/>
    <property type="evidence" value="ECO:0007669"/>
    <property type="project" value="UniProtKB-SubCell"/>
</dbReference>
<feature type="region of interest" description="Disordered" evidence="8">
    <location>
        <begin position="1"/>
        <end position="23"/>
    </location>
</feature>
<comment type="similarity">
    <text evidence="1 7">Belongs to the glycosyltransferase 37 family.</text>
</comment>
<keyword evidence="3 7" id="KW-0808">Transferase</keyword>
<name>A0A9Q1KXE8_9CARY</name>
<reference evidence="9" key="1">
    <citation type="submission" date="2022-04" db="EMBL/GenBank/DDBJ databases">
        <title>Carnegiea gigantea Genome sequencing and assembly v2.</title>
        <authorList>
            <person name="Copetti D."/>
            <person name="Sanderson M.J."/>
            <person name="Burquez A."/>
            <person name="Wojciechowski M.F."/>
        </authorList>
    </citation>
    <scope>NUCLEOTIDE SEQUENCE</scope>
    <source>
        <strain evidence="9">SGP5-SGP5p</strain>
        <tissue evidence="9">Aerial part</tissue>
    </source>
</reference>
<dbReference type="Gene3D" id="3.40.50.11340">
    <property type="match status" value="1"/>
</dbReference>
<dbReference type="AlphaFoldDB" id="A0A9Q1KXE8"/>
<evidence type="ECO:0000256" key="7">
    <source>
        <dbReference type="RuleBase" id="RU367004"/>
    </source>
</evidence>
<keyword evidence="10" id="KW-1185">Reference proteome</keyword>
<keyword evidence="2 7" id="KW-0328">Glycosyltransferase</keyword>
<comment type="function">
    <text evidence="7">May be involved in cell wall biosynthesis.</text>
</comment>
<evidence type="ECO:0000256" key="2">
    <source>
        <dbReference type="ARBA" id="ARBA00022676"/>
    </source>
</evidence>
<evidence type="ECO:0000256" key="8">
    <source>
        <dbReference type="SAM" id="MobiDB-lite"/>
    </source>
</evidence>
<dbReference type="EC" id="2.4.1.-" evidence="7"/>
<keyword evidence="7" id="KW-1133">Transmembrane helix</keyword>
<feature type="transmembrane region" description="Helical" evidence="7">
    <location>
        <begin position="39"/>
        <end position="63"/>
    </location>
</feature>
<evidence type="ECO:0000313" key="10">
    <source>
        <dbReference type="Proteomes" id="UP001153076"/>
    </source>
</evidence>
<dbReference type="Pfam" id="PF03254">
    <property type="entry name" value="XG_FTase"/>
    <property type="match status" value="1"/>
</dbReference>
<keyword evidence="5" id="KW-0325">Glycoprotein</keyword>
<proteinExistence type="inferred from homology"/>
<dbReference type="GO" id="GO:0042546">
    <property type="term" value="P:cell wall biogenesis"/>
    <property type="evidence" value="ECO:0007669"/>
    <property type="project" value="InterPro"/>
</dbReference>
<comment type="subcellular location">
    <subcellularLocation>
        <location evidence="7">Golgi apparatus</location>
        <location evidence="7">Golgi stack membrane</location>
        <topology evidence="7">Single-pass type II membrane protein</topology>
    </subcellularLocation>
</comment>
<organism evidence="9 10">
    <name type="scientific">Carnegiea gigantea</name>
    <dbReference type="NCBI Taxonomy" id="171969"/>
    <lineage>
        <taxon>Eukaryota</taxon>
        <taxon>Viridiplantae</taxon>
        <taxon>Streptophyta</taxon>
        <taxon>Embryophyta</taxon>
        <taxon>Tracheophyta</taxon>
        <taxon>Spermatophyta</taxon>
        <taxon>Magnoliopsida</taxon>
        <taxon>eudicotyledons</taxon>
        <taxon>Gunneridae</taxon>
        <taxon>Pentapetalae</taxon>
        <taxon>Caryophyllales</taxon>
        <taxon>Cactineae</taxon>
        <taxon>Cactaceae</taxon>
        <taxon>Cactoideae</taxon>
        <taxon>Echinocereeae</taxon>
        <taxon>Carnegiea</taxon>
    </lineage>
</organism>
<protein>
    <recommendedName>
        <fullName evidence="7">Fucosyltransferase</fullName>
        <ecNumber evidence="7">2.4.1.-</ecNumber>
    </recommendedName>
</protein>
<keyword evidence="7" id="KW-0472">Membrane</keyword>
<evidence type="ECO:0000313" key="9">
    <source>
        <dbReference type="EMBL" id="KAJ8451402.1"/>
    </source>
</evidence>
<dbReference type="OrthoDB" id="428346at2759"/>
<gene>
    <name evidence="9" type="ORF">Cgig2_017793</name>
</gene>
<dbReference type="GO" id="GO:0008107">
    <property type="term" value="F:galactoside 2-alpha-L-fucosyltransferase activity"/>
    <property type="evidence" value="ECO:0007669"/>
    <property type="project" value="InterPro"/>
</dbReference>
<comment type="caution">
    <text evidence="9">The sequence shown here is derived from an EMBL/GenBank/DDBJ whole genome shotgun (WGS) entry which is preliminary data.</text>
</comment>
<dbReference type="FunFam" id="3.40.50.11340:FF:000005">
    <property type="entry name" value="Galactoside 2-alpha-L-fucosyltransferase"/>
    <property type="match status" value="1"/>
</dbReference>
<dbReference type="EMBL" id="JAKOGI010000009">
    <property type="protein sequence ID" value="KAJ8451402.1"/>
    <property type="molecule type" value="Genomic_DNA"/>
</dbReference>
<evidence type="ECO:0000256" key="5">
    <source>
        <dbReference type="ARBA" id="ARBA00023180"/>
    </source>
</evidence>
<evidence type="ECO:0000256" key="1">
    <source>
        <dbReference type="ARBA" id="ARBA00010481"/>
    </source>
</evidence>
<evidence type="ECO:0000256" key="3">
    <source>
        <dbReference type="ARBA" id="ARBA00022679"/>
    </source>
</evidence>
<dbReference type="GO" id="GO:0009969">
    <property type="term" value="P:xyloglucan biosynthetic process"/>
    <property type="evidence" value="ECO:0007669"/>
    <property type="project" value="TreeGrafter"/>
</dbReference>
<accession>A0A9Q1KXE8</accession>
<dbReference type="InterPro" id="IPR004938">
    <property type="entry name" value="XG_FTase"/>
</dbReference>
<sequence length="594" mass="67372">MPNRRRLNLSKNSNDPTKRSGSENHSIAKALFGKCGLNWMTLLGISVACLMGLSALFSVSVVLQDIQSNSLWALSEKAEILVNHRQVCEAIFMLASLNFTYHSWLRSSVFPASSGESHQSVGHDEDNSATELLATGFEMDSCLSRYQSKLYRKESPYKPSALLLSKLRSYEALHKRCGPHTLSYNTTVELLRSGHEHYEVSDCNYLVWISFSGLGNKILSIASAFLYALLTDRVLLIDCGTDIGDLFCEPFPDTAWLLPLDFPLIDQFHNFDQKSPQSYGNMLRNNMISNSSSSHPPWTYLHLVHDYDDYDKLFFCDQDQSIIQRAPWLIMKTDNYFIPSLFLIPSFEQQLNNLFPQKETVFHFLGRYLFHPTNLVWGLIARYYDTYLAKANEKIGIQIRVFDTDPRPFQHVFDQIVACTVKEGLLPELNAKEEVTNLGANQKLKAVLVTSLSSGYSEKLKSMYWDNPTVTGEVISVYQPSHEGYQNTENQIHNKKAWAEMYLLSLTDVLVTSSWSTFGYVAQGIGGLKPWLLYKPENRTVPNPPCSRDISMEPCFHAPPFYDCKAKTGVDTGKIVPHVRHCQGMGWGLKLVDN</sequence>
<evidence type="ECO:0000256" key="4">
    <source>
        <dbReference type="ARBA" id="ARBA00023034"/>
    </source>
</evidence>
<dbReference type="GO" id="GO:0071555">
    <property type="term" value="P:cell wall organization"/>
    <property type="evidence" value="ECO:0007669"/>
    <property type="project" value="UniProtKB-UniRule"/>
</dbReference>
<dbReference type="Proteomes" id="UP001153076">
    <property type="component" value="Unassembled WGS sequence"/>
</dbReference>
<dbReference type="PANTHER" id="PTHR31889">
    <property type="entry name" value="FUCOSYLTRANSFERASE 2-RELATED"/>
    <property type="match status" value="1"/>
</dbReference>
<keyword evidence="7" id="KW-0812">Transmembrane</keyword>